<reference evidence="1 2" key="1">
    <citation type="submission" date="2021-06" db="EMBL/GenBank/DDBJ databases">
        <authorList>
            <person name="Kallberg Y."/>
            <person name="Tangrot J."/>
            <person name="Rosling A."/>
        </authorList>
    </citation>
    <scope>NUCLEOTIDE SEQUENCE [LARGE SCALE GENOMIC DNA]</scope>
    <source>
        <strain evidence="1 2">120-4 pot B 10/14</strain>
    </source>
</reference>
<keyword evidence="2" id="KW-1185">Reference proteome</keyword>
<evidence type="ECO:0000313" key="2">
    <source>
        <dbReference type="Proteomes" id="UP000789901"/>
    </source>
</evidence>
<name>A0ABN7WNE0_GIGMA</name>
<gene>
    <name evidence="1" type="ORF">GMARGA_LOCUS33063</name>
</gene>
<proteinExistence type="predicted"/>
<dbReference type="EMBL" id="CAJVQB010053674">
    <property type="protein sequence ID" value="CAG8836486.1"/>
    <property type="molecule type" value="Genomic_DNA"/>
</dbReference>
<protein>
    <submittedName>
        <fullName evidence="1">43324_t:CDS:1</fullName>
    </submittedName>
</protein>
<evidence type="ECO:0000313" key="1">
    <source>
        <dbReference type="EMBL" id="CAG8836486.1"/>
    </source>
</evidence>
<feature type="non-terminal residue" evidence="1">
    <location>
        <position position="1"/>
    </location>
</feature>
<organism evidence="1 2">
    <name type="scientific">Gigaspora margarita</name>
    <dbReference type="NCBI Taxonomy" id="4874"/>
    <lineage>
        <taxon>Eukaryota</taxon>
        <taxon>Fungi</taxon>
        <taxon>Fungi incertae sedis</taxon>
        <taxon>Mucoromycota</taxon>
        <taxon>Glomeromycotina</taxon>
        <taxon>Glomeromycetes</taxon>
        <taxon>Diversisporales</taxon>
        <taxon>Gigasporaceae</taxon>
        <taxon>Gigaspora</taxon>
    </lineage>
</organism>
<comment type="caution">
    <text evidence="1">The sequence shown here is derived from an EMBL/GenBank/DDBJ whole genome shotgun (WGS) entry which is preliminary data.</text>
</comment>
<sequence length="67" mass="7377">TTPYRIAYIINIGNNRQDVGGPVFQFRTLSTASYFDILTGSIINIALMTHLDDIIKLCGVFLVSVGQ</sequence>
<accession>A0ABN7WNE0</accession>
<dbReference type="Proteomes" id="UP000789901">
    <property type="component" value="Unassembled WGS sequence"/>
</dbReference>